<proteinExistence type="predicted"/>
<comment type="caution">
    <text evidence="1">The sequence shown here is derived from an EMBL/GenBank/DDBJ whole genome shotgun (WGS) entry which is preliminary data.</text>
</comment>
<evidence type="ECO:0000313" key="2">
    <source>
        <dbReference type="Proteomes" id="UP000681720"/>
    </source>
</evidence>
<dbReference type="EMBL" id="CAJOBJ010122982">
    <property type="protein sequence ID" value="CAF4685357.1"/>
    <property type="molecule type" value="Genomic_DNA"/>
</dbReference>
<reference evidence="1" key="1">
    <citation type="submission" date="2021-02" db="EMBL/GenBank/DDBJ databases">
        <authorList>
            <person name="Nowell W R."/>
        </authorList>
    </citation>
    <scope>NUCLEOTIDE SEQUENCE</scope>
</reference>
<dbReference type="AlphaFoldDB" id="A0A8S3A9F0"/>
<sequence length="80" mass="8822">SVQLKSTILFPTPIVNNIRRSLFSTDSVKVVRPVRSQELKLFSCHLTPDISTLAAPSDEIPYKSTVDETVSILTPIPPSE</sequence>
<evidence type="ECO:0000313" key="1">
    <source>
        <dbReference type="EMBL" id="CAF4685357.1"/>
    </source>
</evidence>
<protein>
    <submittedName>
        <fullName evidence="1">Uncharacterized protein</fullName>
    </submittedName>
</protein>
<feature type="non-terminal residue" evidence="1">
    <location>
        <position position="1"/>
    </location>
</feature>
<gene>
    <name evidence="1" type="ORF">GIL414_LOCUS42442</name>
</gene>
<dbReference type="Proteomes" id="UP000681720">
    <property type="component" value="Unassembled WGS sequence"/>
</dbReference>
<accession>A0A8S3A9F0</accession>
<organism evidence="1 2">
    <name type="scientific">Rotaria magnacalcarata</name>
    <dbReference type="NCBI Taxonomy" id="392030"/>
    <lineage>
        <taxon>Eukaryota</taxon>
        <taxon>Metazoa</taxon>
        <taxon>Spiralia</taxon>
        <taxon>Gnathifera</taxon>
        <taxon>Rotifera</taxon>
        <taxon>Eurotatoria</taxon>
        <taxon>Bdelloidea</taxon>
        <taxon>Philodinida</taxon>
        <taxon>Philodinidae</taxon>
        <taxon>Rotaria</taxon>
    </lineage>
</organism>
<name>A0A8S3A9F0_9BILA</name>
<feature type="non-terminal residue" evidence="1">
    <location>
        <position position="80"/>
    </location>
</feature>